<name>A0ABP8FAR8_9BACT</name>
<keyword evidence="1" id="KW-0812">Transmembrane</keyword>
<evidence type="ECO:0000313" key="3">
    <source>
        <dbReference type="Proteomes" id="UP001501844"/>
    </source>
</evidence>
<accession>A0ABP8FAR8</accession>
<protein>
    <recommendedName>
        <fullName evidence="4">Chain length determinant protein</fullName>
    </recommendedName>
</protein>
<evidence type="ECO:0008006" key="4">
    <source>
        <dbReference type="Google" id="ProtNLM"/>
    </source>
</evidence>
<dbReference type="Proteomes" id="UP001501844">
    <property type="component" value="Unassembled WGS sequence"/>
</dbReference>
<organism evidence="2 3">
    <name type="scientific">Nibribacter koreensis</name>
    <dbReference type="NCBI Taxonomy" id="1084519"/>
    <lineage>
        <taxon>Bacteria</taxon>
        <taxon>Pseudomonadati</taxon>
        <taxon>Bacteroidota</taxon>
        <taxon>Cytophagia</taxon>
        <taxon>Cytophagales</taxon>
        <taxon>Hymenobacteraceae</taxon>
        <taxon>Nibribacter</taxon>
    </lineage>
</organism>
<evidence type="ECO:0000256" key="1">
    <source>
        <dbReference type="SAM" id="Phobius"/>
    </source>
</evidence>
<comment type="caution">
    <text evidence="2">The sequence shown here is derived from an EMBL/GenBank/DDBJ whole genome shotgun (WGS) entry which is preliminary data.</text>
</comment>
<dbReference type="EMBL" id="BAABGX010000001">
    <property type="protein sequence ID" value="GAA4298975.1"/>
    <property type="molecule type" value="Genomic_DNA"/>
</dbReference>
<dbReference type="RefSeq" id="WP_345162527.1">
    <property type="nucleotide sequence ID" value="NZ_BAABGX010000001.1"/>
</dbReference>
<evidence type="ECO:0000313" key="2">
    <source>
        <dbReference type="EMBL" id="GAA4298975.1"/>
    </source>
</evidence>
<proteinExistence type="predicted"/>
<feature type="transmembrane region" description="Helical" evidence="1">
    <location>
        <begin position="38"/>
        <end position="59"/>
    </location>
</feature>
<keyword evidence="1" id="KW-1133">Transmembrane helix</keyword>
<gene>
    <name evidence="2" type="ORF">GCM10023183_07710</name>
</gene>
<feature type="transmembrane region" description="Helical" evidence="1">
    <location>
        <begin position="262"/>
        <end position="281"/>
    </location>
</feature>
<keyword evidence="1" id="KW-0472">Membrane</keyword>
<keyword evidence="3" id="KW-1185">Reference proteome</keyword>
<sequence length="290" mass="32382">MRTPTTSSPSSPTETGEYIDIISLLRSMFRFMGTLVQAVFRNILLVLACLFLALALAYYEYTTRTPYYISEMVVTTGALDPTISKVMLERLSADIEDQSPDYLAKKLGISPDVAGQISSIGAIELPPTNLTNYYDSLGIRAQPIVFSATVTNPAIFDTVQTALVKYVEENAFFKQYKTSAEQRITNFISRIDRDIRQLDSVKLAVIQSGRSTDAIQPEGLFSEGLNLYRKKEALQRQLEDLHHVQVVVPFTPQAKPHGPKKWYFLLVGAFIGGLVGTALAYRRDLKRGKI</sequence>
<reference evidence="3" key="1">
    <citation type="journal article" date="2019" name="Int. J. Syst. Evol. Microbiol.">
        <title>The Global Catalogue of Microorganisms (GCM) 10K type strain sequencing project: providing services to taxonomists for standard genome sequencing and annotation.</title>
        <authorList>
            <consortium name="The Broad Institute Genomics Platform"/>
            <consortium name="The Broad Institute Genome Sequencing Center for Infectious Disease"/>
            <person name="Wu L."/>
            <person name="Ma J."/>
        </authorList>
    </citation>
    <scope>NUCLEOTIDE SEQUENCE [LARGE SCALE GENOMIC DNA]</scope>
    <source>
        <strain evidence="3">JCM 17917</strain>
    </source>
</reference>